<evidence type="ECO:0000256" key="1">
    <source>
        <dbReference type="ARBA" id="ARBA00004417"/>
    </source>
</evidence>
<dbReference type="AlphaFoldDB" id="A0A317F8J3"/>
<keyword evidence="8" id="KW-1185">Reference proteome</keyword>
<dbReference type="Proteomes" id="UP000245765">
    <property type="component" value="Unassembled WGS sequence"/>
</dbReference>
<dbReference type="EMBL" id="QGNA01000004">
    <property type="protein sequence ID" value="PWS35364.1"/>
    <property type="molecule type" value="Genomic_DNA"/>
</dbReference>
<dbReference type="InterPro" id="IPR013563">
    <property type="entry name" value="Oligopep_ABC_C"/>
</dbReference>
<proteinExistence type="inferred from homology"/>
<dbReference type="InterPro" id="IPR017871">
    <property type="entry name" value="ABC_transporter-like_CS"/>
</dbReference>
<dbReference type="Pfam" id="PF08352">
    <property type="entry name" value="oligo_HPY"/>
    <property type="match status" value="1"/>
</dbReference>
<dbReference type="PROSITE" id="PS00211">
    <property type="entry name" value="ABC_TRANSPORTER_1"/>
    <property type="match status" value="1"/>
</dbReference>
<dbReference type="GO" id="GO:0005886">
    <property type="term" value="C:plasma membrane"/>
    <property type="evidence" value="ECO:0007669"/>
    <property type="project" value="UniProtKB-SubCell"/>
</dbReference>
<name>A0A317F8J3_9PROT</name>
<dbReference type="GO" id="GO:0015833">
    <property type="term" value="P:peptide transport"/>
    <property type="evidence" value="ECO:0007669"/>
    <property type="project" value="InterPro"/>
</dbReference>
<dbReference type="GO" id="GO:0055085">
    <property type="term" value="P:transmembrane transport"/>
    <property type="evidence" value="ECO:0007669"/>
    <property type="project" value="UniProtKB-ARBA"/>
</dbReference>
<protein>
    <submittedName>
        <fullName evidence="7">Dipeptide/oligopeptide/nickel ABC transporter ATP-binding protein</fullName>
    </submittedName>
</protein>
<dbReference type="InterPro" id="IPR003439">
    <property type="entry name" value="ABC_transporter-like_ATP-bd"/>
</dbReference>
<dbReference type="GO" id="GO:0005524">
    <property type="term" value="F:ATP binding"/>
    <property type="evidence" value="ECO:0007669"/>
    <property type="project" value="UniProtKB-KW"/>
</dbReference>
<dbReference type="RefSeq" id="WP_109871731.1">
    <property type="nucleotide sequence ID" value="NZ_QGNA01000004.1"/>
</dbReference>
<keyword evidence="5 7" id="KW-0067">ATP-binding</keyword>
<dbReference type="Pfam" id="PF00005">
    <property type="entry name" value="ABC_tran"/>
    <property type="match status" value="1"/>
</dbReference>
<accession>A0A317F8J3</accession>
<evidence type="ECO:0000256" key="3">
    <source>
        <dbReference type="ARBA" id="ARBA00022448"/>
    </source>
</evidence>
<keyword evidence="3" id="KW-0813">Transport</keyword>
<dbReference type="PANTHER" id="PTHR43776:SF7">
    <property type="entry name" value="D,D-DIPEPTIDE TRANSPORT ATP-BINDING PROTEIN DDPF-RELATED"/>
    <property type="match status" value="1"/>
</dbReference>
<reference evidence="8" key="1">
    <citation type="submission" date="2018-05" db="EMBL/GenBank/DDBJ databases">
        <authorList>
            <person name="Du Z."/>
            <person name="Wang X."/>
        </authorList>
    </citation>
    <scope>NUCLEOTIDE SEQUENCE [LARGE SCALE GENOMIC DNA]</scope>
    <source>
        <strain evidence="8">CQN31</strain>
    </source>
</reference>
<comment type="caution">
    <text evidence="7">The sequence shown here is derived from an EMBL/GenBank/DDBJ whole genome shotgun (WGS) entry which is preliminary data.</text>
</comment>
<dbReference type="PROSITE" id="PS50893">
    <property type="entry name" value="ABC_TRANSPORTER_2"/>
    <property type="match status" value="1"/>
</dbReference>
<sequence length="343" mass="36505">MSALLEVEGLRKRFGGGRALFGAARPEVRAVDGISFTLARGETLGLVGETGSGKSTLGRLVLRLIEPSEGRVRFEGQEVTGVSAAALRAMRPRMQMVFQDPYGSLDPRMTAGAIIAEPMTAHGMARAEAARRVAELLGRVGLSPAMAARYPHEFSGGQRQRIGIARAIALDPALVVLDEPVSALDVSVQAQILNLLAEIQARSGVAFLFIAHDLGVVRHVSDRVAVMYLGRIVEMAPRDALYGAPRHPYTVSLLSAVPRPDPAKERNRPRIRPIGEIGSAAALPSGCRFHPRCPRARIVAARGGETVEAAGARLPRPCVEQDPLLAPAGEAAHLAACHFPDEA</sequence>
<dbReference type="FunFam" id="3.40.50.300:FF:000016">
    <property type="entry name" value="Oligopeptide ABC transporter ATP-binding component"/>
    <property type="match status" value="1"/>
</dbReference>
<comment type="similarity">
    <text evidence="2">Belongs to the ABC transporter superfamily.</text>
</comment>
<dbReference type="NCBIfam" id="TIGR01727">
    <property type="entry name" value="oligo_HPY"/>
    <property type="match status" value="1"/>
</dbReference>
<dbReference type="SMART" id="SM00382">
    <property type="entry name" value="AAA"/>
    <property type="match status" value="1"/>
</dbReference>
<dbReference type="SUPFAM" id="SSF52540">
    <property type="entry name" value="P-loop containing nucleoside triphosphate hydrolases"/>
    <property type="match status" value="1"/>
</dbReference>
<dbReference type="InterPro" id="IPR050319">
    <property type="entry name" value="ABC_transp_ATP-bind"/>
</dbReference>
<evidence type="ECO:0000259" key="6">
    <source>
        <dbReference type="PROSITE" id="PS50893"/>
    </source>
</evidence>
<dbReference type="InterPro" id="IPR027417">
    <property type="entry name" value="P-loop_NTPase"/>
</dbReference>
<dbReference type="PANTHER" id="PTHR43776">
    <property type="entry name" value="TRANSPORT ATP-BINDING PROTEIN"/>
    <property type="match status" value="1"/>
</dbReference>
<evidence type="ECO:0000256" key="4">
    <source>
        <dbReference type="ARBA" id="ARBA00022741"/>
    </source>
</evidence>
<dbReference type="CDD" id="cd03257">
    <property type="entry name" value="ABC_NikE_OppD_transporters"/>
    <property type="match status" value="1"/>
</dbReference>
<organism evidence="7 8">
    <name type="scientific">Falsiroseomonas bella</name>
    <dbReference type="NCBI Taxonomy" id="2184016"/>
    <lineage>
        <taxon>Bacteria</taxon>
        <taxon>Pseudomonadati</taxon>
        <taxon>Pseudomonadota</taxon>
        <taxon>Alphaproteobacteria</taxon>
        <taxon>Acetobacterales</taxon>
        <taxon>Roseomonadaceae</taxon>
        <taxon>Falsiroseomonas</taxon>
    </lineage>
</organism>
<comment type="subcellular location">
    <subcellularLocation>
        <location evidence="1">Cell inner membrane</location>
        <topology evidence="1">Peripheral membrane protein</topology>
    </subcellularLocation>
</comment>
<evidence type="ECO:0000256" key="2">
    <source>
        <dbReference type="ARBA" id="ARBA00005417"/>
    </source>
</evidence>
<dbReference type="Gene3D" id="3.40.50.300">
    <property type="entry name" value="P-loop containing nucleotide triphosphate hydrolases"/>
    <property type="match status" value="1"/>
</dbReference>
<dbReference type="OrthoDB" id="37801at2"/>
<dbReference type="GO" id="GO:0016887">
    <property type="term" value="F:ATP hydrolysis activity"/>
    <property type="evidence" value="ECO:0007669"/>
    <property type="project" value="InterPro"/>
</dbReference>
<gene>
    <name evidence="7" type="ORF">DFH01_17210</name>
</gene>
<keyword evidence="4" id="KW-0547">Nucleotide-binding</keyword>
<feature type="domain" description="ABC transporter" evidence="6">
    <location>
        <begin position="5"/>
        <end position="254"/>
    </location>
</feature>
<dbReference type="InterPro" id="IPR003593">
    <property type="entry name" value="AAA+_ATPase"/>
</dbReference>
<evidence type="ECO:0000313" key="7">
    <source>
        <dbReference type="EMBL" id="PWS35364.1"/>
    </source>
</evidence>
<evidence type="ECO:0000256" key="5">
    <source>
        <dbReference type="ARBA" id="ARBA00022840"/>
    </source>
</evidence>
<evidence type="ECO:0000313" key="8">
    <source>
        <dbReference type="Proteomes" id="UP000245765"/>
    </source>
</evidence>